<dbReference type="PATRIC" id="fig|1434120.4.peg.821"/>
<dbReference type="Pfam" id="PF13173">
    <property type="entry name" value="AAA_14"/>
    <property type="match status" value="1"/>
</dbReference>
<gene>
    <name evidence="3" type="ORF">MSSIT_0644</name>
</gene>
<feature type="domain" description="AAA" evidence="1">
    <location>
        <begin position="42"/>
        <end position="167"/>
    </location>
</feature>
<evidence type="ECO:0000259" key="2">
    <source>
        <dbReference type="Pfam" id="PF13635"/>
    </source>
</evidence>
<organism evidence="3 4">
    <name type="scientific">Methanosarcina siciliae T4/M</name>
    <dbReference type="NCBI Taxonomy" id="1434120"/>
    <lineage>
        <taxon>Archaea</taxon>
        <taxon>Methanobacteriati</taxon>
        <taxon>Methanobacteriota</taxon>
        <taxon>Stenosarchaea group</taxon>
        <taxon>Methanomicrobia</taxon>
        <taxon>Methanosarcinales</taxon>
        <taxon>Methanosarcinaceae</taxon>
        <taxon>Methanosarcina</taxon>
    </lineage>
</organism>
<name>A0A0E3P1U8_9EURY</name>
<reference evidence="3 4" key="1">
    <citation type="submission" date="2014-07" db="EMBL/GenBank/DDBJ databases">
        <title>Methanogenic archaea and the global carbon cycle.</title>
        <authorList>
            <person name="Henriksen J.R."/>
            <person name="Luke J."/>
            <person name="Reinhart S."/>
            <person name="Benedict M.N."/>
            <person name="Youngblut N.D."/>
            <person name="Metcalf M.E."/>
            <person name="Whitaker R.J."/>
            <person name="Metcalf W.W."/>
        </authorList>
    </citation>
    <scope>NUCLEOTIDE SEQUENCE [LARGE SCALE GENOMIC DNA]</scope>
    <source>
        <strain evidence="3 4">T4/M</strain>
    </source>
</reference>
<feature type="domain" description="DUF4143" evidence="2">
    <location>
        <begin position="221"/>
        <end position="363"/>
    </location>
</feature>
<dbReference type="InterPro" id="IPR041682">
    <property type="entry name" value="AAA_14"/>
</dbReference>
<proteinExistence type="predicted"/>
<dbReference type="Proteomes" id="UP000033111">
    <property type="component" value="Chromosome"/>
</dbReference>
<dbReference type="InterPro" id="IPR027417">
    <property type="entry name" value="P-loop_NTPase"/>
</dbReference>
<keyword evidence="4" id="KW-1185">Reference proteome</keyword>
<dbReference type="InterPro" id="IPR025420">
    <property type="entry name" value="DUF4143"/>
</dbReference>
<dbReference type="Pfam" id="PF13635">
    <property type="entry name" value="DUF4143"/>
    <property type="match status" value="1"/>
</dbReference>
<dbReference type="PANTHER" id="PTHR33295:SF8">
    <property type="entry name" value="AAA+ ATPASE DOMAIN-CONTAINING PROTEIN"/>
    <property type="match status" value="1"/>
</dbReference>
<dbReference type="EMBL" id="CP009506">
    <property type="protein sequence ID" value="AKB27363.1"/>
    <property type="molecule type" value="Genomic_DNA"/>
</dbReference>
<dbReference type="PANTHER" id="PTHR33295">
    <property type="entry name" value="ATPASE"/>
    <property type="match status" value="1"/>
</dbReference>
<evidence type="ECO:0000313" key="4">
    <source>
        <dbReference type="Proteomes" id="UP000033111"/>
    </source>
</evidence>
<dbReference type="HOGENOM" id="CLU_041527_0_0_2"/>
<sequence length="419" mass="49331">MDIQVLKEIIREQKAVFEAEGSERLVEREALKKVSEFLKLPHVLVISGLRRSGKSTLLKQIRKNFYGNRPVYYFNFEDERLIGFVAEDFNLLYETFIELFGKSQVFFFDEIQNVEGWELFVRRMYERGFKFIITGSNSSLLSRELGTRLTGRYVGLELYPFSFPEFLKFKGVIFPEEPLTEERGLIKNAFNEYLEKGGIPEYLLFENAELLKTFYDNILYKDILVRYGLGDEKALRELALYLFSNYATEINYSKLQKLLGLGSANTVKNYIGYLENSYMVFTIPKYDYSLKKQIYAPKKVYAIDSAFINLISFKFSRDRGKMLENLVFLELKRRNLELYYHRARQECDFIVTENERPVGAIQVTMVLNGNREREYGGLLEALEAYDLDRGLILTEGEEFEEIVKDKKIIVRPIWKWLLE</sequence>
<dbReference type="AlphaFoldDB" id="A0A0E3P1U8"/>
<dbReference type="Gene3D" id="3.40.50.300">
    <property type="entry name" value="P-loop containing nucleotide triphosphate hydrolases"/>
    <property type="match status" value="1"/>
</dbReference>
<evidence type="ECO:0000313" key="3">
    <source>
        <dbReference type="EMBL" id="AKB27363.1"/>
    </source>
</evidence>
<accession>A0A0E3P1U8</accession>
<dbReference type="SUPFAM" id="SSF52540">
    <property type="entry name" value="P-loop containing nucleoside triphosphate hydrolases"/>
    <property type="match status" value="1"/>
</dbReference>
<evidence type="ECO:0008006" key="5">
    <source>
        <dbReference type="Google" id="ProtNLM"/>
    </source>
</evidence>
<dbReference type="KEGG" id="msw:MSSIT_0644"/>
<evidence type="ECO:0000259" key="1">
    <source>
        <dbReference type="Pfam" id="PF13173"/>
    </source>
</evidence>
<protein>
    <recommendedName>
        <fullName evidence="5">ATPase</fullName>
    </recommendedName>
</protein>